<name>A0A024EA09_9PSED</name>
<feature type="transmembrane region" description="Helical" evidence="1">
    <location>
        <begin position="43"/>
        <end position="64"/>
    </location>
</feature>
<dbReference type="KEGG" id="pman:OU5_2099"/>
<dbReference type="HOGENOM" id="CLU_068878_1_1_6"/>
<organism evidence="2 3">
    <name type="scientific">Pseudomonas mandelii JR-1</name>
    <dbReference type="NCBI Taxonomy" id="1147786"/>
    <lineage>
        <taxon>Bacteria</taxon>
        <taxon>Pseudomonadati</taxon>
        <taxon>Pseudomonadota</taxon>
        <taxon>Gammaproteobacteria</taxon>
        <taxon>Pseudomonadales</taxon>
        <taxon>Pseudomonadaceae</taxon>
        <taxon>Pseudomonas</taxon>
    </lineage>
</organism>
<sequence>MIMSTLHWAGLLALAVVAGAVVPFQSAINANLTRGLGHPLWATLASLLVSIVVLLPIMLAMRLPLPSLAFISKAPLWMWAGGAFGVCFISLALMLLPKLGASGFIALALAGQVVASLVLDHFGWFGLVERQMTLPRVLGAVLLIAGVALIQFSASPAKGLVTAG</sequence>
<evidence type="ECO:0008006" key="4">
    <source>
        <dbReference type="Google" id="ProtNLM"/>
    </source>
</evidence>
<dbReference type="AlphaFoldDB" id="A0A024EA09"/>
<dbReference type="InterPro" id="IPR006750">
    <property type="entry name" value="YdcZ"/>
</dbReference>
<dbReference type="PANTHER" id="PTHR34821:SF2">
    <property type="entry name" value="INNER MEMBRANE PROTEIN YDCZ"/>
    <property type="match status" value="1"/>
</dbReference>
<keyword evidence="1" id="KW-0472">Membrane</keyword>
<dbReference type="EMBL" id="CP005960">
    <property type="protein sequence ID" value="AHZ69178.1"/>
    <property type="molecule type" value="Genomic_DNA"/>
</dbReference>
<reference evidence="2 3" key="1">
    <citation type="journal article" date="2012" name="J. Bacteriol.">
        <title>Genome sequence of cold-adapted Pseudomonas mandelii strain JR-1.</title>
        <authorList>
            <person name="Jang S.H."/>
            <person name="Kim J."/>
            <person name="Kim J."/>
            <person name="Hong S."/>
            <person name="Lee C."/>
        </authorList>
    </citation>
    <scope>NUCLEOTIDE SEQUENCE [LARGE SCALE GENOMIC DNA]</scope>
    <source>
        <strain evidence="2 3">JR-1</strain>
    </source>
</reference>
<evidence type="ECO:0000313" key="2">
    <source>
        <dbReference type="EMBL" id="AHZ69178.1"/>
    </source>
</evidence>
<dbReference type="Pfam" id="PF04657">
    <property type="entry name" value="DMT_YdcZ"/>
    <property type="match status" value="1"/>
</dbReference>
<gene>
    <name evidence="2" type="ORF">OU5_2099</name>
</gene>
<evidence type="ECO:0000313" key="3">
    <source>
        <dbReference type="Proteomes" id="UP000026913"/>
    </source>
</evidence>
<proteinExistence type="predicted"/>
<keyword evidence="1" id="KW-0812">Transmembrane</keyword>
<evidence type="ECO:0000256" key="1">
    <source>
        <dbReference type="SAM" id="Phobius"/>
    </source>
</evidence>
<feature type="transmembrane region" description="Helical" evidence="1">
    <location>
        <begin position="102"/>
        <end position="125"/>
    </location>
</feature>
<accession>A0A024EA09</accession>
<feature type="transmembrane region" description="Helical" evidence="1">
    <location>
        <begin position="76"/>
        <end position="96"/>
    </location>
</feature>
<dbReference type="Proteomes" id="UP000026913">
    <property type="component" value="Chromosome"/>
</dbReference>
<keyword evidence="1" id="KW-1133">Transmembrane helix</keyword>
<dbReference type="PANTHER" id="PTHR34821">
    <property type="entry name" value="INNER MEMBRANE PROTEIN YDCZ"/>
    <property type="match status" value="1"/>
</dbReference>
<protein>
    <recommendedName>
        <fullName evidence="4">EamA domain-containing protein</fullName>
    </recommendedName>
</protein>
<dbReference type="GO" id="GO:0005886">
    <property type="term" value="C:plasma membrane"/>
    <property type="evidence" value="ECO:0007669"/>
    <property type="project" value="TreeGrafter"/>
</dbReference>
<feature type="transmembrane region" description="Helical" evidence="1">
    <location>
        <begin position="137"/>
        <end position="154"/>
    </location>
</feature>